<dbReference type="EMBL" id="JACIJG010000009">
    <property type="protein sequence ID" value="MBB5702856.1"/>
    <property type="molecule type" value="Genomic_DNA"/>
</dbReference>
<evidence type="ECO:0000313" key="4">
    <source>
        <dbReference type="Proteomes" id="UP000555546"/>
    </source>
</evidence>
<dbReference type="PANTHER" id="PTHR32309:SF13">
    <property type="entry name" value="FERRIC ENTEROBACTIN TRANSPORT PROTEIN FEPE"/>
    <property type="match status" value="1"/>
</dbReference>
<keyword evidence="2" id="KW-0472">Membrane</keyword>
<dbReference type="SUPFAM" id="SSF52540">
    <property type="entry name" value="P-loop containing nucleoside triphosphate hydrolases"/>
    <property type="match status" value="1"/>
</dbReference>
<evidence type="ECO:0000256" key="1">
    <source>
        <dbReference type="SAM" id="Coils"/>
    </source>
</evidence>
<comment type="caution">
    <text evidence="3">The sequence shown here is derived from an EMBL/GenBank/DDBJ whole genome shotgun (WGS) entry which is preliminary data.</text>
</comment>
<proteinExistence type="predicted"/>
<dbReference type="Proteomes" id="UP000555546">
    <property type="component" value="Unassembled WGS sequence"/>
</dbReference>
<keyword evidence="2" id="KW-1133">Transmembrane helix</keyword>
<evidence type="ECO:0000256" key="2">
    <source>
        <dbReference type="SAM" id="Phobius"/>
    </source>
</evidence>
<gene>
    <name evidence="3" type="ORF">FHS76_002745</name>
</gene>
<organism evidence="3 4">
    <name type="scientific">Brucella daejeonensis</name>
    <dbReference type="NCBI Taxonomy" id="659015"/>
    <lineage>
        <taxon>Bacteria</taxon>
        <taxon>Pseudomonadati</taxon>
        <taxon>Pseudomonadota</taxon>
        <taxon>Alphaproteobacteria</taxon>
        <taxon>Hyphomicrobiales</taxon>
        <taxon>Brucellaceae</taxon>
        <taxon>Brucella/Ochrobactrum group</taxon>
        <taxon>Brucella</taxon>
    </lineage>
</organism>
<name>A0A7W9ENM2_9HYPH</name>
<keyword evidence="2" id="KW-0812">Transmembrane</keyword>
<evidence type="ECO:0000313" key="3">
    <source>
        <dbReference type="EMBL" id="MBB5702856.1"/>
    </source>
</evidence>
<dbReference type="InterPro" id="IPR027417">
    <property type="entry name" value="P-loop_NTPase"/>
</dbReference>
<accession>A0A7W9ENM2</accession>
<dbReference type="GO" id="GO:0004713">
    <property type="term" value="F:protein tyrosine kinase activity"/>
    <property type="evidence" value="ECO:0007669"/>
    <property type="project" value="TreeGrafter"/>
</dbReference>
<dbReference type="PANTHER" id="PTHR32309">
    <property type="entry name" value="TYROSINE-PROTEIN KINASE"/>
    <property type="match status" value="1"/>
</dbReference>
<keyword evidence="4" id="KW-1185">Reference proteome</keyword>
<sequence length="745" mass="80164">MIISDVSTAGGRQPVADLLDMARRRKMLLAIPVLAGIGIGFAGYLVSPVSYVSESVLVLDMRRLQALPSESAITPLPQDSPVLRSELDIISSRMMARKVIDILKADNIAVPTALHSRTVLSSAAAAPPEPKGARAVDPAARERQQIDLLLSRLRVTNDGRSYTIFISYRAPDPAYAAKVANAFAAAYLEHQIDVQQSAARRVSEWLGDKLVTLRSDLEGAERAAEEFRQKSRLAGEQGQISFQAQRVAALNNEIVAATGAVSLAEARLRTAEELKRGNGAPALSEVLASPTIQNLRNEEARVARQLDELRSNGALKSAEIPILTAEREALRQQISAQVGEIVESLGNEIQIARQRRAGLEDALRVAEVDLANANQAQVKAGQLDREANASRTVYESYLTRYKQLIEQDGIAAPEAQMISSAEPAMAKASPRLANWLLLGFGLGGLVAFAGTMLKETFDKIRPAQTASLVLPGLPAATLLPVSPRLTVPQLVTRGLDPASAFGRAVRSVHDRLRMLARGRDSLALSVISLTDGEGKTLLITALAQQFAATGVTVAVIDATNSGFGVPEQETGKLARRSSLSEAFGVPYNEPDIPPAGRQLTGATLVHDHGSGIDIITPGRSRREGDWLAELIAQLRADHKIILVDLPPVREDKRSVLLARATDTALLVVQADQQDPGATNALIQTMASFGRKPALAVVNQLSSSYRTWITGPAEALRDGLGRVGRFFRTAFALRRKEPADRAREQV</sequence>
<feature type="transmembrane region" description="Helical" evidence="2">
    <location>
        <begin position="27"/>
        <end position="46"/>
    </location>
</feature>
<dbReference type="GO" id="GO:0005886">
    <property type="term" value="C:plasma membrane"/>
    <property type="evidence" value="ECO:0007669"/>
    <property type="project" value="TreeGrafter"/>
</dbReference>
<feature type="coiled-coil region" evidence="1">
    <location>
        <begin position="342"/>
        <end position="376"/>
    </location>
</feature>
<dbReference type="InterPro" id="IPR050445">
    <property type="entry name" value="Bact_polysacc_biosynth/exp"/>
</dbReference>
<keyword evidence="1" id="KW-0175">Coiled coil</keyword>
<reference evidence="3 4" key="1">
    <citation type="submission" date="2020-08" db="EMBL/GenBank/DDBJ databases">
        <title>Genomic Encyclopedia of Type Strains, Phase IV (KMG-IV): sequencing the most valuable type-strain genomes for metagenomic binning, comparative biology and taxonomic classification.</title>
        <authorList>
            <person name="Goeker M."/>
        </authorList>
    </citation>
    <scope>NUCLEOTIDE SEQUENCE [LARGE SCALE GENOMIC DNA]</scope>
    <source>
        <strain evidence="3 4">DSM 26944</strain>
    </source>
</reference>
<dbReference type="AlphaFoldDB" id="A0A7W9ENM2"/>
<dbReference type="Gene3D" id="3.40.50.300">
    <property type="entry name" value="P-loop containing nucleotide triphosphate hydrolases"/>
    <property type="match status" value="1"/>
</dbReference>
<dbReference type="RefSeq" id="WP_183653389.1">
    <property type="nucleotide sequence ID" value="NZ_JACIJG010000009.1"/>
</dbReference>
<protein>
    <submittedName>
        <fullName evidence="3">Uncharacterized protein involved in exopolysaccharide biosynthesis/Mrp family chromosome partitioning ATPase</fullName>
    </submittedName>
</protein>